<dbReference type="EMBL" id="CAJHUC010001491">
    <property type="protein sequence ID" value="CAD7701304.1"/>
    <property type="molecule type" value="Genomic_DNA"/>
</dbReference>
<reference evidence="2" key="1">
    <citation type="submission" date="2020-12" db="EMBL/GenBank/DDBJ databases">
        <authorList>
            <person name="Iha C."/>
        </authorList>
    </citation>
    <scope>NUCLEOTIDE SEQUENCE</scope>
</reference>
<comment type="caution">
    <text evidence="2">The sequence shown here is derived from an EMBL/GenBank/DDBJ whole genome shotgun (WGS) entry which is preliminary data.</text>
</comment>
<protein>
    <recommendedName>
        <fullName evidence="1">Methyltransferase type 11 domain-containing protein</fullName>
    </recommendedName>
</protein>
<dbReference type="InterPro" id="IPR013216">
    <property type="entry name" value="Methyltransf_11"/>
</dbReference>
<proteinExistence type="predicted"/>
<dbReference type="SUPFAM" id="SSF53335">
    <property type="entry name" value="S-adenosyl-L-methionine-dependent methyltransferases"/>
    <property type="match status" value="1"/>
</dbReference>
<dbReference type="AlphaFoldDB" id="A0A8S1J1E8"/>
<dbReference type="Proteomes" id="UP000708148">
    <property type="component" value="Unassembled WGS sequence"/>
</dbReference>
<organism evidence="2 3">
    <name type="scientific">Ostreobium quekettii</name>
    <dbReference type="NCBI Taxonomy" id="121088"/>
    <lineage>
        <taxon>Eukaryota</taxon>
        <taxon>Viridiplantae</taxon>
        <taxon>Chlorophyta</taxon>
        <taxon>core chlorophytes</taxon>
        <taxon>Ulvophyceae</taxon>
        <taxon>TCBD clade</taxon>
        <taxon>Bryopsidales</taxon>
        <taxon>Ostreobineae</taxon>
        <taxon>Ostreobiaceae</taxon>
        <taxon>Ostreobium</taxon>
    </lineage>
</organism>
<feature type="domain" description="Methyltransferase type 11" evidence="1">
    <location>
        <begin position="118"/>
        <end position="221"/>
    </location>
</feature>
<dbReference type="Gene3D" id="3.40.50.150">
    <property type="entry name" value="Vaccinia Virus protein VP39"/>
    <property type="match status" value="1"/>
</dbReference>
<dbReference type="InterPro" id="IPR050508">
    <property type="entry name" value="Methyltransf_Superfamily"/>
</dbReference>
<evidence type="ECO:0000313" key="2">
    <source>
        <dbReference type="EMBL" id="CAD7701304.1"/>
    </source>
</evidence>
<dbReference type="InterPro" id="IPR029063">
    <property type="entry name" value="SAM-dependent_MTases_sf"/>
</dbReference>
<keyword evidence="3" id="KW-1185">Reference proteome</keyword>
<accession>A0A8S1J1E8</accession>
<dbReference type="CDD" id="cd02440">
    <property type="entry name" value="AdoMet_MTases"/>
    <property type="match status" value="1"/>
</dbReference>
<dbReference type="PANTHER" id="PTHR42912">
    <property type="entry name" value="METHYLTRANSFERASE"/>
    <property type="match status" value="1"/>
</dbReference>
<dbReference type="OrthoDB" id="2013972at2759"/>
<gene>
    <name evidence="2" type="ORF">OSTQU699_LOCUS6663</name>
</gene>
<sequence>MKIMAKGMIKRTAEKKGVPWTRRYEDLEASEVYEIFPEIENCSVEYPSYYTLQFHGYEEGNLNWKAAFEVESATDVMCLRTWRDEDITPEVATTRMKNNIAYAVLEYSKSARAVKDVLDVGCSVGVSTRWLAEAFPSASCTGLDLSPYFLSVAELVERRTADQRPGRRIKYMHAKAEATGLPSKSYDLVNVQYVVHECPAEATVNIVREAWRLLRPGGMLAVIDQDPRSRTLQNLPPLLFTLLKSTEPWCDEYLTMDLEGVFESEGFKNVAYVPVDHRHRSIMGIKR</sequence>
<dbReference type="Pfam" id="PF08241">
    <property type="entry name" value="Methyltransf_11"/>
    <property type="match status" value="1"/>
</dbReference>
<dbReference type="PANTHER" id="PTHR42912:SF80">
    <property type="entry name" value="METHYLTRANSFERASE DOMAIN-CONTAINING PROTEIN"/>
    <property type="match status" value="1"/>
</dbReference>
<name>A0A8S1J1E8_9CHLO</name>
<evidence type="ECO:0000313" key="3">
    <source>
        <dbReference type="Proteomes" id="UP000708148"/>
    </source>
</evidence>
<dbReference type="GO" id="GO:0008757">
    <property type="term" value="F:S-adenosylmethionine-dependent methyltransferase activity"/>
    <property type="evidence" value="ECO:0007669"/>
    <property type="project" value="InterPro"/>
</dbReference>
<evidence type="ECO:0000259" key="1">
    <source>
        <dbReference type="Pfam" id="PF08241"/>
    </source>
</evidence>